<evidence type="ECO:0000256" key="8">
    <source>
        <dbReference type="SAM" id="Phobius"/>
    </source>
</evidence>
<keyword evidence="8" id="KW-0812">Transmembrane</keyword>
<dbReference type="GO" id="GO:0005886">
    <property type="term" value="C:plasma membrane"/>
    <property type="evidence" value="ECO:0007669"/>
    <property type="project" value="TreeGrafter"/>
</dbReference>
<evidence type="ECO:0000256" key="2">
    <source>
        <dbReference type="ARBA" id="ARBA00022438"/>
    </source>
</evidence>
<protein>
    <submittedName>
        <fullName evidence="11">CYFA0S02e01442g1_1</fullName>
    </submittedName>
    <submittedName>
        <fullName evidence="12">Dipeptidyl aminopeptidase A</fullName>
    </submittedName>
</protein>
<dbReference type="Pfam" id="PF00326">
    <property type="entry name" value="Peptidase_S9"/>
    <property type="match status" value="1"/>
</dbReference>
<dbReference type="GO" id="GO:0008236">
    <property type="term" value="F:serine-type peptidase activity"/>
    <property type="evidence" value="ECO:0007669"/>
    <property type="project" value="UniProtKB-KW"/>
</dbReference>
<comment type="similarity">
    <text evidence="1">Belongs to the peptidase S9B family.</text>
</comment>
<evidence type="ECO:0000256" key="1">
    <source>
        <dbReference type="ARBA" id="ARBA00006150"/>
    </source>
</evidence>
<proteinExistence type="inferred from homology"/>
<dbReference type="SUPFAM" id="SSF82171">
    <property type="entry name" value="DPP6 N-terminal domain-like"/>
    <property type="match status" value="1"/>
</dbReference>
<keyword evidence="8" id="KW-1133">Transmembrane helix</keyword>
<evidence type="ECO:0000313" key="12">
    <source>
        <dbReference type="EMBL" id="ONH66234.1"/>
    </source>
</evidence>
<dbReference type="GO" id="GO:0008239">
    <property type="term" value="F:dipeptidyl-peptidase activity"/>
    <property type="evidence" value="ECO:0007669"/>
    <property type="project" value="TreeGrafter"/>
</dbReference>
<accession>A0A061ASU2</accession>
<feature type="domain" description="Dipeptidylpeptidase IV N-terminal" evidence="10">
    <location>
        <begin position="238"/>
        <end position="598"/>
    </location>
</feature>
<dbReference type="PANTHER" id="PTHR11731">
    <property type="entry name" value="PROTEASE FAMILY S9B,C DIPEPTIDYL-PEPTIDASE IV-RELATED"/>
    <property type="match status" value="1"/>
</dbReference>
<evidence type="ECO:0000256" key="4">
    <source>
        <dbReference type="ARBA" id="ARBA00022801"/>
    </source>
</evidence>
<dbReference type="OrthoDB" id="16520at2759"/>
<dbReference type="MEROPS" id="S09.005"/>
<evidence type="ECO:0000259" key="10">
    <source>
        <dbReference type="Pfam" id="PF00930"/>
    </source>
</evidence>
<reference evidence="11" key="1">
    <citation type="journal article" date="2014" name="Genome Announc.">
        <title>Genome sequence of the yeast Cyberlindnera fabianii (Hansenula fabianii).</title>
        <authorList>
            <person name="Freel K.C."/>
            <person name="Sarilar V."/>
            <person name="Neuveglise C."/>
            <person name="Devillers H."/>
            <person name="Friedrich A."/>
            <person name="Schacherer J."/>
        </authorList>
    </citation>
    <scope>NUCLEOTIDE SEQUENCE</scope>
    <source>
        <strain evidence="11">YJS4271</strain>
    </source>
</reference>
<reference evidence="12" key="3">
    <citation type="submission" date="2017-01" db="EMBL/GenBank/DDBJ databases">
        <authorList>
            <person name="Mah S.A."/>
            <person name="Swanson W.J."/>
            <person name="Moy G.W."/>
            <person name="Vacquier V.D."/>
        </authorList>
    </citation>
    <scope>NUCLEOTIDE SEQUENCE [LARGE SCALE GENOMIC DNA]</scope>
    <source>
        <strain evidence="12">65</strain>
    </source>
</reference>
<gene>
    <name evidence="12" type="ORF">BON22_4085</name>
    <name evidence="11" type="ORF">CYFA0S_02e01442g</name>
</gene>
<dbReference type="InterPro" id="IPR002469">
    <property type="entry name" value="Peptidase_S9B_N"/>
</dbReference>
<keyword evidence="13" id="KW-1185">Reference proteome</keyword>
<dbReference type="Gene3D" id="2.140.10.30">
    <property type="entry name" value="Dipeptidylpeptidase IV, N-terminal domain"/>
    <property type="match status" value="1"/>
</dbReference>
<evidence type="ECO:0000256" key="3">
    <source>
        <dbReference type="ARBA" id="ARBA00022670"/>
    </source>
</evidence>
<name>A0A061ASU2_CYBFA</name>
<evidence type="ECO:0000313" key="13">
    <source>
        <dbReference type="Proteomes" id="UP000189513"/>
    </source>
</evidence>
<dbReference type="EMBL" id="LK052887">
    <property type="protein sequence ID" value="CDR38418.1"/>
    <property type="molecule type" value="Genomic_DNA"/>
</dbReference>
<keyword evidence="5" id="KW-0720">Serine protease</keyword>
<keyword evidence="3" id="KW-0645">Protease</keyword>
<dbReference type="Proteomes" id="UP000189513">
    <property type="component" value="Unassembled WGS sequence"/>
</dbReference>
<evidence type="ECO:0000256" key="7">
    <source>
        <dbReference type="SAM" id="MobiDB-lite"/>
    </source>
</evidence>
<dbReference type="GO" id="GO:0006508">
    <property type="term" value="P:proteolysis"/>
    <property type="evidence" value="ECO:0007669"/>
    <property type="project" value="UniProtKB-KW"/>
</dbReference>
<evidence type="ECO:0000313" key="11">
    <source>
        <dbReference type="EMBL" id="CDR38418.1"/>
    </source>
</evidence>
<feature type="transmembrane region" description="Helical" evidence="8">
    <location>
        <begin position="56"/>
        <end position="79"/>
    </location>
</feature>
<feature type="domain" description="Peptidase S9 prolyl oligopeptidase catalytic" evidence="9">
    <location>
        <begin position="699"/>
        <end position="896"/>
    </location>
</feature>
<dbReference type="Gene3D" id="3.40.50.1820">
    <property type="entry name" value="alpha/beta hydrolase"/>
    <property type="match status" value="1"/>
</dbReference>
<keyword evidence="8" id="KW-0472">Membrane</keyword>
<organism evidence="11">
    <name type="scientific">Cyberlindnera fabianii</name>
    <name type="common">Yeast</name>
    <name type="synonym">Hansenula fabianii</name>
    <dbReference type="NCBI Taxonomy" id="36022"/>
    <lineage>
        <taxon>Eukaryota</taxon>
        <taxon>Fungi</taxon>
        <taxon>Dikarya</taxon>
        <taxon>Ascomycota</taxon>
        <taxon>Saccharomycotina</taxon>
        <taxon>Saccharomycetes</taxon>
        <taxon>Phaffomycetales</taxon>
        <taxon>Phaffomycetaceae</taxon>
        <taxon>Cyberlindnera</taxon>
    </lineage>
</organism>
<keyword evidence="6" id="KW-0325">Glycoprotein</keyword>
<dbReference type="InterPro" id="IPR001375">
    <property type="entry name" value="Peptidase_S9_cat"/>
</dbReference>
<dbReference type="InterPro" id="IPR050278">
    <property type="entry name" value="Serine_Prot_S9B/DPPIV"/>
</dbReference>
<evidence type="ECO:0000259" key="9">
    <source>
        <dbReference type="Pfam" id="PF00326"/>
    </source>
</evidence>
<dbReference type="GO" id="GO:0004177">
    <property type="term" value="F:aminopeptidase activity"/>
    <property type="evidence" value="ECO:0007669"/>
    <property type="project" value="UniProtKB-KW"/>
</dbReference>
<evidence type="ECO:0000256" key="6">
    <source>
        <dbReference type="ARBA" id="ARBA00023180"/>
    </source>
</evidence>
<keyword evidence="4" id="KW-0378">Hydrolase</keyword>
<dbReference type="OMA" id="NYDMHIF"/>
<evidence type="ECO:0000256" key="5">
    <source>
        <dbReference type="ARBA" id="ARBA00022825"/>
    </source>
</evidence>
<feature type="region of interest" description="Disordered" evidence="7">
    <location>
        <begin position="97"/>
        <end position="156"/>
    </location>
</feature>
<dbReference type="SUPFAM" id="SSF53474">
    <property type="entry name" value="alpha/beta-Hydrolases"/>
    <property type="match status" value="1"/>
</dbReference>
<dbReference type="InterPro" id="IPR029058">
    <property type="entry name" value="AB_hydrolase_fold"/>
</dbReference>
<feature type="compositionally biased region" description="Basic and acidic residues" evidence="7">
    <location>
        <begin position="133"/>
        <end position="156"/>
    </location>
</feature>
<dbReference type="Pfam" id="PF00930">
    <property type="entry name" value="DPPIV_N"/>
    <property type="match status" value="1"/>
</dbReference>
<dbReference type="AlphaFoldDB" id="A0A061ASU2"/>
<dbReference type="PANTHER" id="PTHR11731:SF160">
    <property type="entry name" value="DIPEPTIDYL AMINOPEPTIDASE A"/>
    <property type="match status" value="1"/>
</dbReference>
<dbReference type="STRING" id="36022.A0A061ASU2"/>
<keyword evidence="2 12" id="KW-0031">Aminopeptidase</keyword>
<dbReference type="VEuPathDB" id="FungiDB:BON22_4085"/>
<dbReference type="FunFam" id="3.40.50.1820:FF:000003">
    <property type="entry name" value="Dipeptidyl peptidase 4"/>
    <property type="match status" value="1"/>
</dbReference>
<dbReference type="EMBL" id="MPUK01000008">
    <property type="protein sequence ID" value="ONH66234.1"/>
    <property type="molecule type" value="Genomic_DNA"/>
</dbReference>
<reference evidence="13" key="2">
    <citation type="journal article" date="2017" name="Genome Announc.">
        <title>Genome sequences of Cyberlindnera fabianii 65, Pichia kudriavzevii 129, and Saccharomyces cerevisiae 131 isolated from fermented masau fruits in Zimbabwe.</title>
        <authorList>
            <person name="van Rijswijck I.M.H."/>
            <person name="Derks M.F.L."/>
            <person name="Abee T."/>
            <person name="de Ridder D."/>
            <person name="Smid E.J."/>
        </authorList>
    </citation>
    <scope>NUCLEOTIDE SEQUENCE [LARGE SCALE GENOMIC DNA]</scope>
    <source>
        <strain evidence="13">65</strain>
    </source>
</reference>
<sequence length="905" mass="102666">MAKEDPEAIEMVNTSQFDIEQGPSDSIEASLLRSKINQLASPSRGRFSLGGKKKKLAIVLAFVISLWIAGTMVFISGGADGVIDYYKSKIGTISDSAPEVAGEQNDSDNDAPVKDTQEINYDDNDEPVVDPNHQADDSKKVDQDTEAEPKLPAKAQERSRIGMRDLGYLRVYSFPAYFLHPPATSTSEKDEGLYYYAERDNFVARKVSDPEYSKLLLEQFTFTYDDQEYKLATFSPNHDMTWAILSTDKESVYRHSSLSYYWFFDMTEKTVVPIMTTDDGAIQKISYAKWSPNYNYVSIVLNNDLYIKPIGGGAVERVTSDGAERLLNAKPDWVYEEEVLATEDALWWSPDEKRVAFLKTSEEDVPEYNIDYYVQTSEGGATRYPVSKKVIYPKPGFKNPVVSVHVYDITEKTTTEVPRTDSKLGDEWVLYEAFWVDKDSLLLKETDRESNLLNVRLFNPQSEQSKIVHEVNAKKEYNGWIEKFNAPLLIPASSEDGTNGYVDTYVVDGYNHLVYFSSADAKPVPLTKGNWEVTGSPLGYDADKKLVYFHASKAPIDQHIYSVHLETKEITALTDDTISGFNTAAFSPNAKFAYLTQQKALEMESSGIVDMEDLKMKVPLTSSTLWLSSKTRFLYPTKKFHRVDVDKYDDGSPVTLDVLEILPPNFDEKKKYPLLVHYYAGPGSHTAKSDMGIDFKDAVSSSLEAVVLYIEPRGTGGAGWKHRSWANKNIGYWEPRDIVSVTKKWIEKGFIDTDKTACWGWSYGGFTTLKTLEYDKGETFKYGMAVAPVTNWLLYDSIYTERYMDEPENNKDGYEVSQIKDVEALGSVRRFLLMHGTADDNVHVQNTYSLLDMLNMKTIENYDVHVFPDSEHSILYHNANPVVYDKLFKWLKDAFEGDYDKIGHK</sequence>